<evidence type="ECO:0000313" key="1">
    <source>
        <dbReference type="EMBL" id="MBK0396762.1"/>
    </source>
</evidence>
<protein>
    <submittedName>
        <fullName evidence="1">Uncharacterized protein</fullName>
    </submittedName>
</protein>
<keyword evidence="2" id="KW-1185">Reference proteome</keyword>
<reference evidence="1 2" key="1">
    <citation type="journal article" date="2021" name="Pathogens">
        <title>Isolation and Characterization of Kingella bonacorsii sp. nov., A Novel Kingella Species Detected in a Stable Periodontitis Subject.</title>
        <authorList>
            <person name="Antezack A."/>
            <person name="Boxberger M."/>
            <person name="Rolland C."/>
            <person name="Monnet-Corti V."/>
            <person name="La Scola B."/>
        </authorList>
    </citation>
    <scope>NUCLEOTIDE SEQUENCE [LARGE SCALE GENOMIC DNA]</scope>
    <source>
        <strain evidence="1 2">Marseille-Q4569</strain>
    </source>
</reference>
<organism evidence="1 2">
    <name type="scientific">Kingella bonacorsii</name>
    <dbReference type="NCBI Taxonomy" id="2796361"/>
    <lineage>
        <taxon>Bacteria</taxon>
        <taxon>Pseudomonadati</taxon>
        <taxon>Pseudomonadota</taxon>
        <taxon>Betaproteobacteria</taxon>
        <taxon>Neisseriales</taxon>
        <taxon>Neisseriaceae</taxon>
        <taxon>Kingella</taxon>
    </lineage>
</organism>
<gene>
    <name evidence="1" type="ORF">JDW22_09310</name>
</gene>
<name>A0ABS1BVA4_9NEIS</name>
<dbReference type="EMBL" id="JAEHNZ010000003">
    <property type="protein sequence ID" value="MBK0396762.1"/>
    <property type="molecule type" value="Genomic_DNA"/>
</dbReference>
<sequence length="47" mass="4845">MHIAGAAGKGLYYCRAADWDAAEAVKIADSLRGLLAEGQGRAQLAAL</sequence>
<evidence type="ECO:0000313" key="2">
    <source>
        <dbReference type="Proteomes" id="UP000614058"/>
    </source>
</evidence>
<accession>A0ABS1BVA4</accession>
<proteinExistence type="predicted"/>
<comment type="caution">
    <text evidence="1">The sequence shown here is derived from an EMBL/GenBank/DDBJ whole genome shotgun (WGS) entry which is preliminary data.</text>
</comment>
<dbReference type="Proteomes" id="UP000614058">
    <property type="component" value="Unassembled WGS sequence"/>
</dbReference>
<dbReference type="RefSeq" id="WP_200522830.1">
    <property type="nucleotide sequence ID" value="NZ_JAEHNZ010000003.1"/>
</dbReference>